<feature type="domain" description="NACHT" evidence="1">
    <location>
        <begin position="341"/>
        <end position="502"/>
    </location>
</feature>
<reference evidence="3 4" key="1">
    <citation type="submission" date="2017-08" db="EMBL/GenBank/DDBJ databases">
        <title>Draft genome sequence of filamentous cyanobacterium Calothrix elsteri CCALA 953.</title>
        <authorList>
            <person name="Gagunashvili A.N."/>
            <person name="Elster J."/>
            <person name="Andresson O.S."/>
        </authorList>
    </citation>
    <scope>NUCLEOTIDE SEQUENCE [LARGE SCALE GENOMIC DNA]</scope>
    <source>
        <strain evidence="3 4">CCALA 953</strain>
    </source>
</reference>
<dbReference type="InterPro" id="IPR027417">
    <property type="entry name" value="P-loop_NTPase"/>
</dbReference>
<proteinExistence type="predicted"/>
<dbReference type="Pfam" id="PF05729">
    <property type="entry name" value="NACHT"/>
    <property type="match status" value="1"/>
</dbReference>
<gene>
    <name evidence="3" type="ORF">CK510_25555</name>
</gene>
<name>A0A2A2TCC3_9CYAN</name>
<dbReference type="InterPro" id="IPR007111">
    <property type="entry name" value="NACHT_NTPase"/>
</dbReference>
<evidence type="ECO:0000259" key="2">
    <source>
        <dbReference type="Pfam" id="PF22735"/>
    </source>
</evidence>
<dbReference type="OrthoDB" id="473122at2"/>
<dbReference type="PANTHER" id="PTHR14136:SF17">
    <property type="entry name" value="BTB_POZ DOMAIN-CONTAINING PROTEIN KCTD9"/>
    <property type="match status" value="1"/>
</dbReference>
<sequence>MYLSIRHWLATKFTKNHYRETLRPDIIGGISLRIINEIDVKSLSIFDICTFAEILELPLSAAWQEISGIAQLTQGLLSSFSQKKPLKRNEGVWLGFQIAYLNALQQILEQEVNLKKPWLNRAFFWHGEIDGTSFISQDSHLQELLKTLNPGKLSDTQAEQALILMAESLLVQQMNHATVAWFMANGAEESESKLMVQRLANSLPGHLLIVIAENAAALAQLQKFVRLGSSFLAGTNVSTDKSLSFYALDKIDLAREQYRASLITGLAEPLFLEYFSLKDIYIPPKGLPIEAINLHNGSHRNLDSTFNYNSHSISHTDTKTSHAVDLITWVQNQLEDLESILIIESEAGYGKTSFCQMLAAKTAQESYPDWMPIFIRLRDIKYGENLVETLASGFPENISIQLEEWLKLKYLKCVFILDGLDELPFVNGRMSTTKFIQQLLNFQSRSCNTSKGESQHKIIITSRSEHLQEIINQGINLDLIQLQRITIQPFGQEELRLWFQNWATVQSVSLAQNFFTFLKQAGLFTSASKLPEFSLLIRQPLHLYLFGILYRDGLFDDELIELVAETQQIRNGALLWEIYQRLNRWLLGYPGIDGVKPILIREGLAHIHRSQDAVANLLRTNYPEALLSKIEEITLQILHSQRHYVHLENEQNDLPTFYFKISPHSQLTKIEFSHAQIGNFLCAKVIVNQLKRLIERQQNGYGDSDFVIDSKNSVAEHIYNLFGYGILTSEIEELVIEGLQCLPVTEFSFATLCDRLSVFWYSHCQGRWLDQGIAHKAWNYFRTLQNPLNVEQINTAVALNVFFLLSTCHREAKRSFFPCRNPSNWEEFDPETLTKLINRTSILAPQAFQKRLRSKSLNHVNLSGANLAQVNLAGANLETINLGSANLAAANLANANLVGANLANANLVGANLANANLSETNLSGANLANANLSGAKLQSAIFTNACLHNAILSPAAQETVRLNGAMFALEEYQALKQLLSQQSRLELANVRKQSANNDIWFSNMPEMGLIESIEGEMLPEDLYEDDADDETFVGV</sequence>
<dbReference type="InterPro" id="IPR054568">
    <property type="entry name" value="NNH3"/>
</dbReference>
<dbReference type="AlphaFoldDB" id="A0A2A2TCC3"/>
<accession>A0A2A2TCC3</accession>
<dbReference type="SUPFAM" id="SSF52540">
    <property type="entry name" value="P-loop containing nucleoside triphosphate hydrolases"/>
    <property type="match status" value="1"/>
</dbReference>
<dbReference type="InterPro" id="IPR051082">
    <property type="entry name" value="Pentapeptide-BTB/POZ_domain"/>
</dbReference>
<keyword evidence="4" id="KW-1185">Reference proteome</keyword>
<dbReference type="EMBL" id="NTFS01000424">
    <property type="protein sequence ID" value="PAX51298.1"/>
    <property type="molecule type" value="Genomic_DNA"/>
</dbReference>
<comment type="caution">
    <text evidence="3">The sequence shown here is derived from an EMBL/GenBank/DDBJ whole genome shotgun (WGS) entry which is preliminary data.</text>
</comment>
<evidence type="ECO:0000259" key="1">
    <source>
        <dbReference type="Pfam" id="PF05729"/>
    </source>
</evidence>
<evidence type="ECO:0000313" key="4">
    <source>
        <dbReference type="Proteomes" id="UP000218238"/>
    </source>
</evidence>
<dbReference type="Pfam" id="PF00805">
    <property type="entry name" value="Pentapeptide"/>
    <property type="match status" value="2"/>
</dbReference>
<dbReference type="Proteomes" id="UP000218238">
    <property type="component" value="Unassembled WGS sequence"/>
</dbReference>
<protein>
    <submittedName>
        <fullName evidence="3">Uncharacterized protein</fullName>
    </submittedName>
</protein>
<evidence type="ECO:0000313" key="3">
    <source>
        <dbReference type="EMBL" id="PAX51298.1"/>
    </source>
</evidence>
<dbReference type="Pfam" id="PF22735">
    <property type="entry name" value="NNH3"/>
    <property type="match status" value="1"/>
</dbReference>
<dbReference type="Gene3D" id="3.40.50.300">
    <property type="entry name" value="P-loop containing nucleotide triphosphate hydrolases"/>
    <property type="match status" value="1"/>
</dbReference>
<dbReference type="InterPro" id="IPR001646">
    <property type="entry name" value="5peptide_repeat"/>
</dbReference>
<organism evidence="3 4">
    <name type="scientific">Brunnivagina elsteri CCALA 953</name>
    <dbReference type="NCBI Taxonomy" id="987040"/>
    <lineage>
        <taxon>Bacteria</taxon>
        <taxon>Bacillati</taxon>
        <taxon>Cyanobacteriota</taxon>
        <taxon>Cyanophyceae</taxon>
        <taxon>Nostocales</taxon>
        <taxon>Calotrichaceae</taxon>
        <taxon>Brunnivagina</taxon>
    </lineage>
</organism>
<dbReference type="SUPFAM" id="SSF141571">
    <property type="entry name" value="Pentapeptide repeat-like"/>
    <property type="match status" value="1"/>
</dbReference>
<dbReference type="Gene3D" id="2.160.20.80">
    <property type="entry name" value="E3 ubiquitin-protein ligase SopA"/>
    <property type="match status" value="1"/>
</dbReference>
<feature type="domain" description="NACHT N-terminal Helical" evidence="2">
    <location>
        <begin position="38"/>
        <end position="277"/>
    </location>
</feature>
<dbReference type="RefSeq" id="WP_095724346.1">
    <property type="nucleotide sequence ID" value="NZ_NTFS01000424.1"/>
</dbReference>
<dbReference type="PANTHER" id="PTHR14136">
    <property type="entry name" value="BTB_POZ DOMAIN-CONTAINING PROTEIN KCTD9"/>
    <property type="match status" value="1"/>
</dbReference>